<dbReference type="OMA" id="RVNQIHR"/>
<dbReference type="InterPro" id="IPR003591">
    <property type="entry name" value="Leu-rich_rpt_typical-subtyp"/>
</dbReference>
<dbReference type="SMART" id="SM00368">
    <property type="entry name" value="LRR_RI"/>
    <property type="match status" value="3"/>
</dbReference>
<dbReference type="InterPro" id="IPR050328">
    <property type="entry name" value="Dev_Immune_Receptor"/>
</dbReference>
<dbReference type="InterPro" id="IPR032675">
    <property type="entry name" value="LRR_dom_sf"/>
</dbReference>
<keyword evidence="3" id="KW-0677">Repeat</keyword>
<dbReference type="AlphaFoldDB" id="A0A3Q2Y5Z7"/>
<keyword evidence="5" id="KW-1185">Reference proteome</keyword>
<protein>
    <submittedName>
        <fullName evidence="4">Toll-like receptor 5</fullName>
    </submittedName>
</protein>
<organism evidence="4 5">
    <name type="scientific">Hippocampus comes</name>
    <name type="common">Tiger tail seahorse</name>
    <dbReference type="NCBI Taxonomy" id="109280"/>
    <lineage>
        <taxon>Eukaryota</taxon>
        <taxon>Metazoa</taxon>
        <taxon>Chordata</taxon>
        <taxon>Craniata</taxon>
        <taxon>Vertebrata</taxon>
        <taxon>Euteleostomi</taxon>
        <taxon>Actinopterygii</taxon>
        <taxon>Neopterygii</taxon>
        <taxon>Teleostei</taxon>
        <taxon>Neoteleostei</taxon>
        <taxon>Acanthomorphata</taxon>
        <taxon>Syngnathiaria</taxon>
        <taxon>Syngnathiformes</taxon>
        <taxon>Syngnathoidei</taxon>
        <taxon>Syngnathidae</taxon>
        <taxon>Hippocampus</taxon>
    </lineage>
</organism>
<dbReference type="SMART" id="SM00365">
    <property type="entry name" value="LRR_SD22"/>
    <property type="match status" value="6"/>
</dbReference>
<dbReference type="GO" id="GO:0031012">
    <property type="term" value="C:extracellular matrix"/>
    <property type="evidence" value="ECO:0007669"/>
    <property type="project" value="TreeGrafter"/>
</dbReference>
<dbReference type="STRING" id="109280.ENSHCOP00000008416"/>
<sequence length="684" mass="76969">MSITSEIKAQRSDSDVYFADTQRLRQELHLRINMMRIFAFAVVVNVVLQTVPGCLSSCSIKGSVANCALKKLRWIPSLPPNITHLYLEMNHIGEINATSLSGLEMLQELDLGLQYSTLVIRNDAFRRQRRLRKLVLGFNTRLQLEPRAFSGLSTLQSLHLDYCSLDESILKENYLEPLSALETLDLFGNRIKRLQPSMFFSNMTHLRRLNLKLNRVNKICEADLAAFRGKQFESVNLDSNNLKAMFDESFDPDACGNPFKGISFGTLDLSHNGFSIGNFKLFFKAIEGTRIAHLKLSGHIGRGFSFSNLLDVNRSTFEGLGNSSVSMLDLSKNRIFALQDGVFKPLSEIQVIDLSQNRLNQIHKNAFEGLEHLKKLDLSNNLLGDIRAHSFAPLKNLKVLDLSCNHIGVLGYQAFRGLFHLEVLNLTGNSLKEFGFPSALPSLSYLSLNDNKLTFAAVDTIAAVAPNVTYLDIRNNRVENLQGAYIFLTKLKKLQHLFFGGNPIKWCAINTQVSEKKQSNVKVFDLHSSNLQSLWSQGKCLDVFEGLHHLLSLTLSSNNLRSLPKGIFQSLPSLLELDLSSNALTYLRPDAFPKSLKFLNLANNFIASPDPALFRSLSALNLNLNRFHCDSNLTNFLMWMKETNVTFASPVEDFRCEFPLAFYQASLWDYFTQLLGTGSTSNDL</sequence>
<evidence type="ECO:0000313" key="5">
    <source>
        <dbReference type="Proteomes" id="UP000264820"/>
    </source>
</evidence>
<dbReference type="PROSITE" id="PS51450">
    <property type="entry name" value="LRR"/>
    <property type="match status" value="3"/>
</dbReference>
<dbReference type="FunFam" id="3.80.10.10:FF:001360">
    <property type="entry name" value="Uncharacterized protein"/>
    <property type="match status" value="1"/>
</dbReference>
<dbReference type="KEGG" id="hcq:109528314"/>
<dbReference type="Gene3D" id="3.80.10.10">
    <property type="entry name" value="Ribonuclease Inhibitor"/>
    <property type="match status" value="4"/>
</dbReference>
<dbReference type="Pfam" id="PF13855">
    <property type="entry name" value="LRR_8"/>
    <property type="match status" value="3"/>
</dbReference>
<dbReference type="PRINTS" id="PR00019">
    <property type="entry name" value="LEURICHRPT"/>
</dbReference>
<dbReference type="RefSeq" id="XP_019746274.1">
    <property type="nucleotide sequence ID" value="XM_019890715.1"/>
</dbReference>
<dbReference type="GeneID" id="109528314"/>
<name>A0A3Q2Y5Z7_HIPCM</name>
<reference evidence="4" key="1">
    <citation type="submission" date="2025-08" db="UniProtKB">
        <authorList>
            <consortium name="Ensembl"/>
        </authorList>
    </citation>
    <scope>IDENTIFICATION</scope>
</reference>
<reference evidence="4" key="2">
    <citation type="submission" date="2025-09" db="UniProtKB">
        <authorList>
            <consortium name="Ensembl"/>
        </authorList>
    </citation>
    <scope>IDENTIFICATION</scope>
</reference>
<dbReference type="PANTHER" id="PTHR24373:SF370">
    <property type="entry name" value="FISH-LIPS, ISOFORM E"/>
    <property type="match status" value="1"/>
</dbReference>
<dbReference type="SMART" id="SM00369">
    <property type="entry name" value="LRR_TYP"/>
    <property type="match status" value="11"/>
</dbReference>
<proteinExistence type="predicted"/>
<dbReference type="GO" id="GO:0005615">
    <property type="term" value="C:extracellular space"/>
    <property type="evidence" value="ECO:0007669"/>
    <property type="project" value="TreeGrafter"/>
</dbReference>
<evidence type="ECO:0000256" key="1">
    <source>
        <dbReference type="ARBA" id="ARBA00022614"/>
    </source>
</evidence>
<evidence type="ECO:0000256" key="3">
    <source>
        <dbReference type="ARBA" id="ARBA00022737"/>
    </source>
</evidence>
<dbReference type="SUPFAM" id="SSF52058">
    <property type="entry name" value="L domain-like"/>
    <property type="match status" value="2"/>
</dbReference>
<dbReference type="FunFam" id="3.80.10.10:FF:000306">
    <property type="entry name" value="Toll-like receptor 5"/>
    <property type="match status" value="1"/>
</dbReference>
<dbReference type="OrthoDB" id="6160824at2759"/>
<dbReference type="Pfam" id="PF13516">
    <property type="entry name" value="LRR_6"/>
    <property type="match status" value="1"/>
</dbReference>
<dbReference type="GeneTree" id="ENSGT00940000162464"/>
<dbReference type="InterPro" id="IPR001611">
    <property type="entry name" value="Leu-rich_rpt"/>
</dbReference>
<evidence type="ECO:0000256" key="2">
    <source>
        <dbReference type="ARBA" id="ARBA00022729"/>
    </source>
</evidence>
<keyword evidence="2" id="KW-0732">Signal</keyword>
<keyword evidence="1" id="KW-0433">Leucine-rich repeat</keyword>
<evidence type="ECO:0000313" key="4">
    <source>
        <dbReference type="Ensembl" id="ENSHCOP00000008416.1"/>
    </source>
</evidence>
<accession>A0A3Q2Y5Z7</accession>
<dbReference type="PANTHER" id="PTHR24373">
    <property type="entry name" value="SLIT RELATED LEUCINE-RICH REPEAT NEURONAL PROTEIN"/>
    <property type="match status" value="1"/>
</dbReference>
<dbReference type="Proteomes" id="UP000264820">
    <property type="component" value="Unplaced"/>
</dbReference>
<dbReference type="Ensembl" id="ENSHCOT00000000338.1">
    <property type="protein sequence ID" value="ENSHCOP00000008416.1"/>
    <property type="gene ID" value="ENSHCOG00000010657.1"/>
</dbReference>